<dbReference type="Gene3D" id="3.60.10.10">
    <property type="entry name" value="Endonuclease/exonuclease/phosphatase"/>
    <property type="match status" value="1"/>
</dbReference>
<dbReference type="Proteomes" id="UP000821866">
    <property type="component" value="Chromosome 10"/>
</dbReference>
<name>A0A9J6ESQ2_RHIMP</name>
<dbReference type="GO" id="GO:0003824">
    <property type="term" value="F:catalytic activity"/>
    <property type="evidence" value="ECO:0007669"/>
    <property type="project" value="InterPro"/>
</dbReference>
<feature type="domain" description="Endonuclease/exonuclease/phosphatase" evidence="1">
    <location>
        <begin position="12"/>
        <end position="153"/>
    </location>
</feature>
<evidence type="ECO:0000259" key="1">
    <source>
        <dbReference type="Pfam" id="PF03372"/>
    </source>
</evidence>
<dbReference type="EMBL" id="JABSTU010000002">
    <property type="protein sequence ID" value="KAH8037205.1"/>
    <property type="molecule type" value="Genomic_DNA"/>
</dbReference>
<organism evidence="2 3">
    <name type="scientific">Rhipicephalus microplus</name>
    <name type="common">Cattle tick</name>
    <name type="synonym">Boophilus microplus</name>
    <dbReference type="NCBI Taxonomy" id="6941"/>
    <lineage>
        <taxon>Eukaryota</taxon>
        <taxon>Metazoa</taxon>
        <taxon>Ecdysozoa</taxon>
        <taxon>Arthropoda</taxon>
        <taxon>Chelicerata</taxon>
        <taxon>Arachnida</taxon>
        <taxon>Acari</taxon>
        <taxon>Parasitiformes</taxon>
        <taxon>Ixodida</taxon>
        <taxon>Ixodoidea</taxon>
        <taxon>Ixodidae</taxon>
        <taxon>Rhipicephalinae</taxon>
        <taxon>Rhipicephalus</taxon>
        <taxon>Boophilus</taxon>
    </lineage>
</organism>
<sequence length="169" mass="19437">MAGRSRKTTIWQWNCRGFARKRPMLQQILASRDCPEIIALQEGGKHAQLTGYKTYTSGRANSQVATLVKRNMNVIPHDIGSISLITYFLEIPPHLSRKPGHCLFVLNVYCPPRDRWVEFGLLFLRVRQLAQHRPHNIVGDFNARHSSWGYHYDFPPKAVLYGTSGTRYT</sequence>
<dbReference type="InterPro" id="IPR005135">
    <property type="entry name" value="Endo/exonuclease/phosphatase"/>
</dbReference>
<dbReference type="InterPro" id="IPR036691">
    <property type="entry name" value="Endo/exonu/phosph_ase_sf"/>
</dbReference>
<protein>
    <recommendedName>
        <fullName evidence="1">Endonuclease/exonuclease/phosphatase domain-containing protein</fullName>
    </recommendedName>
</protein>
<keyword evidence="3" id="KW-1185">Reference proteome</keyword>
<comment type="caution">
    <text evidence="2">The sequence shown here is derived from an EMBL/GenBank/DDBJ whole genome shotgun (WGS) entry which is preliminary data.</text>
</comment>
<dbReference type="Pfam" id="PF03372">
    <property type="entry name" value="Exo_endo_phos"/>
    <property type="match status" value="1"/>
</dbReference>
<reference evidence="2" key="2">
    <citation type="submission" date="2021-09" db="EMBL/GenBank/DDBJ databases">
        <authorList>
            <person name="Jia N."/>
            <person name="Wang J."/>
            <person name="Shi W."/>
            <person name="Du L."/>
            <person name="Sun Y."/>
            <person name="Zhan W."/>
            <person name="Jiang J."/>
            <person name="Wang Q."/>
            <person name="Zhang B."/>
            <person name="Ji P."/>
            <person name="Sakyi L.B."/>
            <person name="Cui X."/>
            <person name="Yuan T."/>
            <person name="Jiang B."/>
            <person name="Yang W."/>
            <person name="Lam T.T.-Y."/>
            <person name="Chang Q."/>
            <person name="Ding S."/>
            <person name="Wang X."/>
            <person name="Zhu J."/>
            <person name="Ruan X."/>
            <person name="Zhao L."/>
            <person name="Wei J."/>
            <person name="Que T."/>
            <person name="Du C."/>
            <person name="Cheng J."/>
            <person name="Dai P."/>
            <person name="Han X."/>
            <person name="Huang E."/>
            <person name="Gao Y."/>
            <person name="Liu J."/>
            <person name="Shao H."/>
            <person name="Ye R."/>
            <person name="Li L."/>
            <person name="Wei W."/>
            <person name="Wang X."/>
            <person name="Wang C."/>
            <person name="Huo Q."/>
            <person name="Li W."/>
            <person name="Guo W."/>
            <person name="Chen H."/>
            <person name="Chen S."/>
            <person name="Zhou L."/>
            <person name="Zhou L."/>
            <person name="Ni X."/>
            <person name="Tian J."/>
            <person name="Zhou Y."/>
            <person name="Sheng Y."/>
            <person name="Liu T."/>
            <person name="Pan Y."/>
            <person name="Xia L."/>
            <person name="Li J."/>
            <person name="Zhao F."/>
            <person name="Cao W."/>
        </authorList>
    </citation>
    <scope>NUCLEOTIDE SEQUENCE</scope>
    <source>
        <strain evidence="2">Rmic-2018</strain>
        <tissue evidence="2">Larvae</tissue>
    </source>
</reference>
<reference evidence="2" key="1">
    <citation type="journal article" date="2020" name="Cell">
        <title>Large-Scale Comparative Analyses of Tick Genomes Elucidate Their Genetic Diversity and Vector Capacities.</title>
        <authorList>
            <consortium name="Tick Genome and Microbiome Consortium (TIGMIC)"/>
            <person name="Jia N."/>
            <person name="Wang J."/>
            <person name="Shi W."/>
            <person name="Du L."/>
            <person name="Sun Y."/>
            <person name="Zhan W."/>
            <person name="Jiang J.F."/>
            <person name="Wang Q."/>
            <person name="Zhang B."/>
            <person name="Ji P."/>
            <person name="Bell-Sakyi L."/>
            <person name="Cui X.M."/>
            <person name="Yuan T.T."/>
            <person name="Jiang B.G."/>
            <person name="Yang W.F."/>
            <person name="Lam T.T."/>
            <person name="Chang Q.C."/>
            <person name="Ding S.J."/>
            <person name="Wang X.J."/>
            <person name="Zhu J.G."/>
            <person name="Ruan X.D."/>
            <person name="Zhao L."/>
            <person name="Wei J.T."/>
            <person name="Ye R.Z."/>
            <person name="Que T.C."/>
            <person name="Du C.H."/>
            <person name="Zhou Y.H."/>
            <person name="Cheng J.X."/>
            <person name="Dai P.F."/>
            <person name="Guo W.B."/>
            <person name="Han X.H."/>
            <person name="Huang E.J."/>
            <person name="Li L.F."/>
            <person name="Wei W."/>
            <person name="Gao Y.C."/>
            <person name="Liu J.Z."/>
            <person name="Shao H.Z."/>
            <person name="Wang X."/>
            <person name="Wang C.C."/>
            <person name="Yang T.C."/>
            <person name="Huo Q.B."/>
            <person name="Li W."/>
            <person name="Chen H.Y."/>
            <person name="Chen S.E."/>
            <person name="Zhou L.G."/>
            <person name="Ni X.B."/>
            <person name="Tian J.H."/>
            <person name="Sheng Y."/>
            <person name="Liu T."/>
            <person name="Pan Y.S."/>
            <person name="Xia L.Y."/>
            <person name="Li J."/>
            <person name="Zhao F."/>
            <person name="Cao W.C."/>
        </authorList>
    </citation>
    <scope>NUCLEOTIDE SEQUENCE</scope>
    <source>
        <strain evidence="2">Rmic-2018</strain>
    </source>
</reference>
<proteinExistence type="predicted"/>
<evidence type="ECO:0000313" key="3">
    <source>
        <dbReference type="Proteomes" id="UP000821866"/>
    </source>
</evidence>
<evidence type="ECO:0000313" key="2">
    <source>
        <dbReference type="EMBL" id="KAH8037205.1"/>
    </source>
</evidence>
<gene>
    <name evidence="2" type="ORF">HPB51_008971</name>
</gene>
<dbReference type="AlphaFoldDB" id="A0A9J6ESQ2"/>
<accession>A0A9J6ESQ2</accession>
<dbReference type="SUPFAM" id="SSF56219">
    <property type="entry name" value="DNase I-like"/>
    <property type="match status" value="1"/>
</dbReference>